<evidence type="ECO:0000313" key="4">
    <source>
        <dbReference type="Proteomes" id="UP000003011"/>
    </source>
</evidence>
<dbReference type="AlphaFoldDB" id="G5GEQ7"/>
<feature type="transmembrane region" description="Helical" evidence="1">
    <location>
        <begin position="193"/>
        <end position="209"/>
    </location>
</feature>
<reference evidence="3 4" key="1">
    <citation type="submission" date="2011-08" db="EMBL/GenBank/DDBJ databases">
        <title>The Genome Sequence of Johnsonella ignava ATCC 51276.</title>
        <authorList>
            <consortium name="The Broad Institute Genome Sequencing Platform"/>
            <person name="Earl A."/>
            <person name="Ward D."/>
            <person name="Feldgarden M."/>
            <person name="Gevers D."/>
            <person name="Izard J."/>
            <person name="Blanton J.M."/>
            <person name="Baranova O.V."/>
            <person name="Dewhirst F.E."/>
            <person name="Young S.K."/>
            <person name="Zeng Q."/>
            <person name="Gargeya S."/>
            <person name="Fitzgerald M."/>
            <person name="Haas B."/>
            <person name="Abouelleil A."/>
            <person name="Alvarado L."/>
            <person name="Arachchi H.M."/>
            <person name="Berlin A."/>
            <person name="Brown A."/>
            <person name="Chapman S.B."/>
            <person name="Chen Z."/>
            <person name="Dunbar C."/>
            <person name="Freedman E."/>
            <person name="Gearin G."/>
            <person name="Gellesch M."/>
            <person name="Goldberg J."/>
            <person name="Griggs A."/>
            <person name="Gujja S."/>
            <person name="Heiman D."/>
            <person name="Howarth C."/>
            <person name="Larson L."/>
            <person name="Lui A."/>
            <person name="MacDonald P.J.P."/>
            <person name="Montmayeur A."/>
            <person name="Murphy C."/>
            <person name="Neiman D."/>
            <person name="Pearson M."/>
            <person name="Priest M."/>
            <person name="Roberts A."/>
            <person name="Saif S."/>
            <person name="Shea T."/>
            <person name="Shenoy N."/>
            <person name="Sisk P."/>
            <person name="Stolte C."/>
            <person name="Sykes S."/>
            <person name="Wortman J."/>
            <person name="Nusbaum C."/>
            <person name="Birren B."/>
        </authorList>
    </citation>
    <scope>NUCLEOTIDE SEQUENCE [LARGE SCALE GENOMIC DNA]</scope>
    <source>
        <strain evidence="3 4">ATCC 51276</strain>
    </source>
</reference>
<feature type="transmembrane region" description="Helical" evidence="1">
    <location>
        <begin position="170"/>
        <end position="187"/>
    </location>
</feature>
<keyword evidence="1" id="KW-0472">Membrane</keyword>
<feature type="domain" description="CAAX prenyl protease 2/Lysostaphin resistance protein A-like" evidence="2">
    <location>
        <begin position="140"/>
        <end position="227"/>
    </location>
</feature>
<feature type="transmembrane region" description="Helical" evidence="1">
    <location>
        <begin position="87"/>
        <end position="110"/>
    </location>
</feature>
<organism evidence="3 4">
    <name type="scientific">Johnsonella ignava ATCC 51276</name>
    <dbReference type="NCBI Taxonomy" id="679200"/>
    <lineage>
        <taxon>Bacteria</taxon>
        <taxon>Bacillati</taxon>
        <taxon>Bacillota</taxon>
        <taxon>Clostridia</taxon>
        <taxon>Lachnospirales</taxon>
        <taxon>Lachnospiraceae</taxon>
        <taxon>Johnsonella</taxon>
    </lineage>
</organism>
<dbReference type="EMBL" id="ACZL01000002">
    <property type="protein sequence ID" value="EHI56795.1"/>
    <property type="molecule type" value="Genomic_DNA"/>
</dbReference>
<comment type="caution">
    <text evidence="3">The sequence shown here is derived from an EMBL/GenBank/DDBJ whole genome shotgun (WGS) entry which is preliminary data.</text>
</comment>
<dbReference type="HOGENOM" id="CLU_066413_2_0_9"/>
<keyword evidence="1" id="KW-0812">Transmembrane</keyword>
<gene>
    <name evidence="3" type="ORF">HMPREF9333_00045</name>
</gene>
<protein>
    <recommendedName>
        <fullName evidence="2">CAAX prenyl protease 2/Lysostaphin resistance protein A-like domain-containing protein</fullName>
    </recommendedName>
</protein>
<dbReference type="InterPro" id="IPR003675">
    <property type="entry name" value="Rce1/LyrA-like_dom"/>
</dbReference>
<dbReference type="STRING" id="679200.HMPREF9333_00045"/>
<feature type="transmembrane region" description="Helical" evidence="1">
    <location>
        <begin position="216"/>
        <end position="234"/>
    </location>
</feature>
<dbReference type="PANTHER" id="PTHR36435:SF1">
    <property type="entry name" value="CAAX AMINO TERMINAL PROTEASE FAMILY PROTEIN"/>
    <property type="match status" value="1"/>
</dbReference>
<dbReference type="PANTHER" id="PTHR36435">
    <property type="entry name" value="SLR1288 PROTEIN"/>
    <property type="match status" value="1"/>
</dbReference>
<dbReference type="OrthoDB" id="9782250at2"/>
<name>G5GEQ7_9FIRM</name>
<feature type="transmembrane region" description="Helical" evidence="1">
    <location>
        <begin position="56"/>
        <end position="75"/>
    </location>
</feature>
<dbReference type="GO" id="GO:0004175">
    <property type="term" value="F:endopeptidase activity"/>
    <property type="evidence" value="ECO:0007669"/>
    <property type="project" value="UniProtKB-ARBA"/>
</dbReference>
<dbReference type="Pfam" id="PF02517">
    <property type="entry name" value="Rce1-like"/>
    <property type="match status" value="1"/>
</dbReference>
<evidence type="ECO:0000259" key="2">
    <source>
        <dbReference type="Pfam" id="PF02517"/>
    </source>
</evidence>
<dbReference type="GO" id="GO:0080120">
    <property type="term" value="P:CAAX-box protein maturation"/>
    <property type="evidence" value="ECO:0007669"/>
    <property type="project" value="UniProtKB-ARBA"/>
</dbReference>
<dbReference type="eggNOG" id="COG1266">
    <property type="taxonomic scope" value="Bacteria"/>
</dbReference>
<evidence type="ECO:0000256" key="1">
    <source>
        <dbReference type="SAM" id="Phobius"/>
    </source>
</evidence>
<sequence>MDMFDDRTKKDIDNIILVVFILVSTSLLTDVFYSIMLVVSSALGIDITEWASNNNFFLDALFCCFMVPLFGIWFITRFGNKKHENQLSLMPALSVAAFGVGGIAMLWLTFLSKILGNVAVISESMDNFKESWSGIDSEPYIWVFISVVIAGPIFEEIVFRGLIYNYIEELGSSTAAIIVSGITFGIWHGEPVQMVYTAFIGIVLGIIYYRTRSLKYTIFVHIVNNLLSTLPPFLDTDINNAAISYISYIMIIPMLVIVYNMSKYRYNDMPCKENKNDTVDGLNKI</sequence>
<accession>G5GEQ7</accession>
<dbReference type="InterPro" id="IPR052710">
    <property type="entry name" value="CAAX_protease"/>
</dbReference>
<feature type="transmembrane region" description="Helical" evidence="1">
    <location>
        <begin position="240"/>
        <end position="259"/>
    </location>
</feature>
<keyword evidence="1" id="KW-1133">Transmembrane helix</keyword>
<feature type="transmembrane region" description="Helical" evidence="1">
    <location>
        <begin position="140"/>
        <end position="158"/>
    </location>
</feature>
<dbReference type="Proteomes" id="UP000003011">
    <property type="component" value="Unassembled WGS sequence"/>
</dbReference>
<evidence type="ECO:0000313" key="3">
    <source>
        <dbReference type="EMBL" id="EHI56795.1"/>
    </source>
</evidence>
<proteinExistence type="predicted"/>
<feature type="transmembrane region" description="Helical" evidence="1">
    <location>
        <begin position="12"/>
        <end position="36"/>
    </location>
</feature>
<keyword evidence="4" id="KW-1185">Reference proteome</keyword>